<proteinExistence type="predicted"/>
<dbReference type="Pfam" id="PF07690">
    <property type="entry name" value="MFS_1"/>
    <property type="match status" value="1"/>
</dbReference>
<evidence type="ECO:0008006" key="4">
    <source>
        <dbReference type="Google" id="ProtNLM"/>
    </source>
</evidence>
<dbReference type="InterPro" id="IPR011701">
    <property type="entry name" value="MFS"/>
</dbReference>
<dbReference type="Gene3D" id="1.20.1250.20">
    <property type="entry name" value="MFS general substrate transporter like domains"/>
    <property type="match status" value="1"/>
</dbReference>
<feature type="transmembrane region" description="Helical" evidence="1">
    <location>
        <begin position="113"/>
        <end position="142"/>
    </location>
</feature>
<dbReference type="AlphaFoldDB" id="A0A1G2V4H9"/>
<keyword evidence="1" id="KW-0812">Transmembrane</keyword>
<evidence type="ECO:0000313" key="3">
    <source>
        <dbReference type="Proteomes" id="UP000177697"/>
    </source>
</evidence>
<dbReference type="SUPFAM" id="SSF103473">
    <property type="entry name" value="MFS general substrate transporter"/>
    <property type="match status" value="1"/>
</dbReference>
<dbReference type="GO" id="GO:0022857">
    <property type="term" value="F:transmembrane transporter activity"/>
    <property type="evidence" value="ECO:0007669"/>
    <property type="project" value="InterPro"/>
</dbReference>
<sequence length="225" mass="25152">MLSIPGVLLSLGATLFLKEPPRGKKLTGGEQWGMMKSGILFTANHKEVKWIIGFTTLIGVTSKIWFFTYNPYFELVKLDLRLYGIVFFALNIIAWFFSRYAHRISGRFTERSILILMVFLIGLPILFMGSVVSVVSVCMVFPQNIVRGFMRPFFGEFLNRHLNSENRATVISVQQSVGGLAQFVALGAFGFLLKSWGLALCLQILGVAVLGLGIKAILKYKKIFG</sequence>
<dbReference type="EMBL" id="MHWW01000001">
    <property type="protein sequence ID" value="OHB16537.1"/>
    <property type="molecule type" value="Genomic_DNA"/>
</dbReference>
<feature type="transmembrane region" description="Helical" evidence="1">
    <location>
        <begin position="50"/>
        <end position="68"/>
    </location>
</feature>
<gene>
    <name evidence="2" type="ORF">A2431_04315</name>
</gene>
<organism evidence="2 3">
    <name type="scientific">Candidatus Zambryskibacteria bacterium RIFOXYC1_FULL_39_10</name>
    <dbReference type="NCBI Taxonomy" id="1802779"/>
    <lineage>
        <taxon>Bacteria</taxon>
        <taxon>Candidatus Zambryskiibacteriota</taxon>
    </lineage>
</organism>
<keyword evidence="1" id="KW-1133">Transmembrane helix</keyword>
<name>A0A1G2V4H9_9BACT</name>
<feature type="transmembrane region" description="Helical" evidence="1">
    <location>
        <begin position="196"/>
        <end position="218"/>
    </location>
</feature>
<evidence type="ECO:0000256" key="1">
    <source>
        <dbReference type="SAM" id="Phobius"/>
    </source>
</evidence>
<reference evidence="2 3" key="1">
    <citation type="journal article" date="2016" name="Nat. Commun.">
        <title>Thousands of microbial genomes shed light on interconnected biogeochemical processes in an aquifer system.</title>
        <authorList>
            <person name="Anantharaman K."/>
            <person name="Brown C.T."/>
            <person name="Hug L.A."/>
            <person name="Sharon I."/>
            <person name="Castelle C.J."/>
            <person name="Probst A.J."/>
            <person name="Thomas B.C."/>
            <person name="Singh A."/>
            <person name="Wilkins M.J."/>
            <person name="Karaoz U."/>
            <person name="Brodie E.L."/>
            <person name="Williams K.H."/>
            <person name="Hubbard S.S."/>
            <person name="Banfield J.F."/>
        </authorList>
    </citation>
    <scope>NUCLEOTIDE SEQUENCE [LARGE SCALE GENOMIC DNA]</scope>
</reference>
<dbReference type="InterPro" id="IPR053160">
    <property type="entry name" value="MFS_DHA3_Transporter"/>
</dbReference>
<comment type="caution">
    <text evidence="2">The sequence shown here is derived from an EMBL/GenBank/DDBJ whole genome shotgun (WGS) entry which is preliminary data.</text>
</comment>
<protein>
    <recommendedName>
        <fullName evidence="4">Major facilitator superfamily (MFS) profile domain-containing protein</fullName>
    </recommendedName>
</protein>
<dbReference type="PANTHER" id="PTHR23530">
    <property type="entry name" value="TRANSPORT PROTEIN-RELATED"/>
    <property type="match status" value="1"/>
</dbReference>
<evidence type="ECO:0000313" key="2">
    <source>
        <dbReference type="EMBL" id="OHB16537.1"/>
    </source>
</evidence>
<feature type="transmembrane region" description="Helical" evidence="1">
    <location>
        <begin position="80"/>
        <end position="101"/>
    </location>
</feature>
<accession>A0A1G2V4H9</accession>
<dbReference type="PANTHER" id="PTHR23530:SF1">
    <property type="entry name" value="PERMEASE, MAJOR FACILITATOR SUPERFAMILY-RELATED"/>
    <property type="match status" value="1"/>
</dbReference>
<keyword evidence="1" id="KW-0472">Membrane</keyword>
<dbReference type="Proteomes" id="UP000177697">
    <property type="component" value="Unassembled WGS sequence"/>
</dbReference>
<dbReference type="InterPro" id="IPR036259">
    <property type="entry name" value="MFS_trans_sf"/>
</dbReference>